<dbReference type="SUPFAM" id="SSF82199">
    <property type="entry name" value="SET domain"/>
    <property type="match status" value="1"/>
</dbReference>
<evidence type="ECO:0000256" key="4">
    <source>
        <dbReference type="ARBA" id="ARBA00022723"/>
    </source>
</evidence>
<dbReference type="InterPro" id="IPR052097">
    <property type="entry name" value="SET-MYND_domain_protein"/>
</dbReference>
<reference evidence="8 9" key="1">
    <citation type="submission" date="2023-01" db="EMBL/GenBank/DDBJ databases">
        <authorList>
            <person name="Whitehead M."/>
        </authorList>
    </citation>
    <scope>NUCLEOTIDE SEQUENCE [LARGE SCALE GENOMIC DNA]</scope>
</reference>
<name>A0AAV0X2G3_9HEMI</name>
<evidence type="ECO:0000259" key="7">
    <source>
        <dbReference type="PROSITE" id="PS50280"/>
    </source>
</evidence>
<evidence type="ECO:0000256" key="2">
    <source>
        <dbReference type="ARBA" id="ARBA00022679"/>
    </source>
</evidence>
<accession>A0AAV0X2G3</accession>
<evidence type="ECO:0000256" key="6">
    <source>
        <dbReference type="ARBA" id="ARBA00022833"/>
    </source>
</evidence>
<dbReference type="Proteomes" id="UP001160148">
    <property type="component" value="Unassembled WGS sequence"/>
</dbReference>
<dbReference type="SUPFAM" id="SSF144232">
    <property type="entry name" value="HIT/MYND zinc finger-like"/>
    <property type="match status" value="1"/>
</dbReference>
<dbReference type="GO" id="GO:0005737">
    <property type="term" value="C:cytoplasm"/>
    <property type="evidence" value="ECO:0007669"/>
    <property type="project" value="TreeGrafter"/>
</dbReference>
<keyword evidence="6" id="KW-0862">Zinc</keyword>
<dbReference type="Gene3D" id="2.170.270.10">
    <property type="entry name" value="SET domain"/>
    <property type="match status" value="2"/>
</dbReference>
<evidence type="ECO:0000256" key="5">
    <source>
        <dbReference type="ARBA" id="ARBA00022771"/>
    </source>
</evidence>
<dbReference type="GO" id="GO:0008276">
    <property type="term" value="F:protein methyltransferase activity"/>
    <property type="evidence" value="ECO:0007669"/>
    <property type="project" value="UniProtKB-ARBA"/>
</dbReference>
<dbReference type="PANTHER" id="PTHR46165:SF6">
    <property type="entry name" value="SET AND MYND DOMAIN-CONTAINING PROTEIN 4-LIKE PROTEIN"/>
    <property type="match status" value="1"/>
</dbReference>
<dbReference type="AlphaFoldDB" id="A0AAV0X2G3"/>
<gene>
    <name evidence="8" type="ORF">MEUPH1_LOCUS17015</name>
</gene>
<keyword evidence="3" id="KW-0949">S-adenosyl-L-methionine</keyword>
<evidence type="ECO:0000313" key="9">
    <source>
        <dbReference type="Proteomes" id="UP001160148"/>
    </source>
</evidence>
<proteinExistence type="predicted"/>
<dbReference type="PROSITE" id="PS01360">
    <property type="entry name" value="ZF_MYND_1"/>
    <property type="match status" value="1"/>
</dbReference>
<protein>
    <recommendedName>
        <fullName evidence="7">SET domain-containing protein</fullName>
    </recommendedName>
</protein>
<dbReference type="EMBL" id="CARXXK010000003">
    <property type="protein sequence ID" value="CAI6361887.1"/>
    <property type="molecule type" value="Genomic_DNA"/>
</dbReference>
<dbReference type="PROSITE" id="PS50280">
    <property type="entry name" value="SET"/>
    <property type="match status" value="1"/>
</dbReference>
<keyword evidence="1" id="KW-0489">Methyltransferase</keyword>
<dbReference type="GO" id="GO:0008757">
    <property type="term" value="F:S-adenosylmethionine-dependent methyltransferase activity"/>
    <property type="evidence" value="ECO:0007669"/>
    <property type="project" value="UniProtKB-ARBA"/>
</dbReference>
<evidence type="ECO:0000313" key="8">
    <source>
        <dbReference type="EMBL" id="CAI6361887.1"/>
    </source>
</evidence>
<keyword evidence="4" id="KW-0479">Metal-binding</keyword>
<comment type="caution">
    <text evidence="8">The sequence shown here is derived from an EMBL/GenBank/DDBJ whole genome shotgun (WGS) entry which is preliminary data.</text>
</comment>
<dbReference type="Pfam" id="PF00856">
    <property type="entry name" value="SET"/>
    <property type="match status" value="1"/>
</dbReference>
<feature type="domain" description="SET" evidence="7">
    <location>
        <begin position="231"/>
        <end position="512"/>
    </location>
</feature>
<dbReference type="Pfam" id="PF01753">
    <property type="entry name" value="zf-MYND"/>
    <property type="match status" value="1"/>
</dbReference>
<keyword evidence="9" id="KW-1185">Reference proteome</keyword>
<keyword evidence="5" id="KW-0863">Zinc-finger</keyword>
<keyword evidence="2" id="KW-0808">Transferase</keyword>
<sequence length="643" mass="73305">MQCEKEYDNFFHYTIRLMLADVMDDDVMVELSTLKSANSRFMFTRSLLLKHEMLASTLDDDFEYDHPSVSKSLRQSGNALFRAELYEEAADMYTKSLRGSKPTTELYALAMANRSAAHLHMGEYEHCLRGARVAMTANYPSKLAYKLYERAGHAERILGMVERAKESYAVCLTRLDEADMSAEDKREFGAAVQVAATECEQVLIERKRTTKTPIAEHLVGGRNENIPALSAFVQLKMSEDMGRGVYASRDINPGDIVAIDEPYICGPARDDTEVCQYNGCLKLDFALLRCPKCLLAYYCNEDCMNKDYKEGHNLACPITCFIRFKIPGISRMNELAMKWFLKDYLKMGLKKYCSIVDNFSESKIDPITRGFDEIGQYKSDHFETAYSLDTRENKMPMEVLFFFNCIAVDMLHNLILSGFNIPERYIGSVGASLVRILTVLDLNCRKLNTNAPTVSCRSDTYTIALTLYPTICLFNHSCDANIKRSGKVTDRIRVMKAIQPIPKGTQLCCTYVIIIKGHDKESRQRSCNDRFNLKCYSQPCINNLPTFHFIPEHHSTLAYILNPSMADIVSSECKKFVEFTKSVEAKDHCHHLNYLYSFIKLLYTNVKRPFALYEDCLEMIGNAHSISTNVIHVFEGSWTMNIA</sequence>
<dbReference type="InterPro" id="IPR002893">
    <property type="entry name" value="Znf_MYND"/>
</dbReference>
<dbReference type="GO" id="GO:0005634">
    <property type="term" value="C:nucleus"/>
    <property type="evidence" value="ECO:0007669"/>
    <property type="project" value="TreeGrafter"/>
</dbReference>
<dbReference type="Gene3D" id="1.10.220.160">
    <property type="match status" value="1"/>
</dbReference>
<dbReference type="SUPFAM" id="SSF48452">
    <property type="entry name" value="TPR-like"/>
    <property type="match status" value="1"/>
</dbReference>
<dbReference type="GO" id="GO:0008170">
    <property type="term" value="F:N-methyltransferase activity"/>
    <property type="evidence" value="ECO:0007669"/>
    <property type="project" value="UniProtKB-ARBA"/>
</dbReference>
<dbReference type="InterPro" id="IPR001214">
    <property type="entry name" value="SET_dom"/>
</dbReference>
<dbReference type="PANTHER" id="PTHR46165">
    <property type="entry name" value="SET AND MYND DOMAIN-CONTAINING PROTEIN 4"/>
    <property type="match status" value="1"/>
</dbReference>
<dbReference type="Gene3D" id="1.25.40.10">
    <property type="entry name" value="Tetratricopeptide repeat domain"/>
    <property type="match status" value="1"/>
</dbReference>
<dbReference type="InterPro" id="IPR046341">
    <property type="entry name" value="SET_dom_sf"/>
</dbReference>
<dbReference type="InterPro" id="IPR011990">
    <property type="entry name" value="TPR-like_helical_dom_sf"/>
</dbReference>
<dbReference type="Gene3D" id="6.10.140.2220">
    <property type="match status" value="1"/>
</dbReference>
<dbReference type="GO" id="GO:0032259">
    <property type="term" value="P:methylation"/>
    <property type="evidence" value="ECO:0007669"/>
    <property type="project" value="UniProtKB-KW"/>
</dbReference>
<organism evidence="8 9">
    <name type="scientific">Macrosiphum euphorbiae</name>
    <name type="common">potato aphid</name>
    <dbReference type="NCBI Taxonomy" id="13131"/>
    <lineage>
        <taxon>Eukaryota</taxon>
        <taxon>Metazoa</taxon>
        <taxon>Ecdysozoa</taxon>
        <taxon>Arthropoda</taxon>
        <taxon>Hexapoda</taxon>
        <taxon>Insecta</taxon>
        <taxon>Pterygota</taxon>
        <taxon>Neoptera</taxon>
        <taxon>Paraneoptera</taxon>
        <taxon>Hemiptera</taxon>
        <taxon>Sternorrhyncha</taxon>
        <taxon>Aphidomorpha</taxon>
        <taxon>Aphidoidea</taxon>
        <taxon>Aphididae</taxon>
        <taxon>Macrosiphini</taxon>
        <taxon>Macrosiphum</taxon>
    </lineage>
</organism>
<evidence type="ECO:0000256" key="1">
    <source>
        <dbReference type="ARBA" id="ARBA00022603"/>
    </source>
</evidence>
<evidence type="ECO:0000256" key="3">
    <source>
        <dbReference type="ARBA" id="ARBA00022691"/>
    </source>
</evidence>
<dbReference type="GO" id="GO:0042826">
    <property type="term" value="F:histone deacetylase binding"/>
    <property type="evidence" value="ECO:0007669"/>
    <property type="project" value="TreeGrafter"/>
</dbReference>
<dbReference type="GO" id="GO:0008270">
    <property type="term" value="F:zinc ion binding"/>
    <property type="evidence" value="ECO:0007669"/>
    <property type="project" value="UniProtKB-KW"/>
</dbReference>